<evidence type="ECO:0000313" key="1">
    <source>
        <dbReference type="EMBL" id="GIX68558.1"/>
    </source>
</evidence>
<dbReference type="EMBL" id="BPLR01001976">
    <property type="protein sequence ID" value="GIX68558.1"/>
    <property type="molecule type" value="Genomic_DNA"/>
</dbReference>
<comment type="caution">
    <text evidence="1">The sequence shown here is derived from an EMBL/GenBank/DDBJ whole genome shotgun (WGS) entry which is preliminary data.</text>
</comment>
<protein>
    <submittedName>
        <fullName evidence="1">Uncharacterized protein</fullName>
    </submittedName>
</protein>
<sequence>MKGGKHRFPQILLTRCCLPCWQISNMLMSRSKLHQEYTPYKTRRDSDERVSRSDTETITHRCMPHQYFIISSPIPVFCRPSSTDVYPLHSVLHSLSLFEASRSSPGDALRF</sequence>
<proteinExistence type="predicted"/>
<gene>
    <name evidence="1" type="ORF">CEXT_102681</name>
</gene>
<dbReference type="AlphaFoldDB" id="A0AAV4M857"/>
<keyword evidence="2" id="KW-1185">Reference proteome</keyword>
<name>A0AAV4M857_CAEEX</name>
<reference evidence="1 2" key="1">
    <citation type="submission" date="2021-06" db="EMBL/GenBank/DDBJ databases">
        <title>Caerostris extrusa draft genome.</title>
        <authorList>
            <person name="Kono N."/>
            <person name="Arakawa K."/>
        </authorList>
    </citation>
    <scope>NUCLEOTIDE SEQUENCE [LARGE SCALE GENOMIC DNA]</scope>
</reference>
<evidence type="ECO:0000313" key="2">
    <source>
        <dbReference type="Proteomes" id="UP001054945"/>
    </source>
</evidence>
<organism evidence="1 2">
    <name type="scientific">Caerostris extrusa</name>
    <name type="common">Bark spider</name>
    <name type="synonym">Caerostris bankana</name>
    <dbReference type="NCBI Taxonomy" id="172846"/>
    <lineage>
        <taxon>Eukaryota</taxon>
        <taxon>Metazoa</taxon>
        <taxon>Ecdysozoa</taxon>
        <taxon>Arthropoda</taxon>
        <taxon>Chelicerata</taxon>
        <taxon>Arachnida</taxon>
        <taxon>Araneae</taxon>
        <taxon>Araneomorphae</taxon>
        <taxon>Entelegynae</taxon>
        <taxon>Araneoidea</taxon>
        <taxon>Araneidae</taxon>
        <taxon>Caerostris</taxon>
    </lineage>
</organism>
<accession>A0AAV4M857</accession>
<dbReference type="Proteomes" id="UP001054945">
    <property type="component" value="Unassembled WGS sequence"/>
</dbReference>